<evidence type="ECO:0000256" key="4">
    <source>
        <dbReference type="ARBA" id="ARBA00022729"/>
    </source>
</evidence>
<evidence type="ECO:0000256" key="1">
    <source>
        <dbReference type="ARBA" id="ARBA00004191"/>
    </source>
</evidence>
<feature type="chain" id="PRO_5045336519" evidence="10">
    <location>
        <begin position="28"/>
        <end position="230"/>
    </location>
</feature>
<keyword evidence="3" id="KW-0964">Secreted</keyword>
<feature type="signal peptide" evidence="10">
    <location>
        <begin position="1"/>
        <end position="27"/>
    </location>
</feature>
<reference evidence="12 13" key="1">
    <citation type="submission" date="2024-09" db="EMBL/GenBank/DDBJ databases">
        <authorList>
            <person name="Sun Q."/>
            <person name="Mori K."/>
        </authorList>
    </citation>
    <scope>NUCLEOTIDE SEQUENCE [LARGE SCALE GENOMIC DNA]</scope>
    <source>
        <strain evidence="12 13">JCM 6917</strain>
    </source>
</reference>
<feature type="domain" description="Chaplin" evidence="11">
    <location>
        <begin position="38"/>
        <end position="78"/>
    </location>
</feature>
<evidence type="ECO:0000256" key="5">
    <source>
        <dbReference type="ARBA" id="ARBA00022889"/>
    </source>
</evidence>
<evidence type="ECO:0000259" key="11">
    <source>
        <dbReference type="PROSITE" id="PS51884"/>
    </source>
</evidence>
<evidence type="ECO:0000256" key="7">
    <source>
        <dbReference type="PROSITE-ProRule" id="PRU01232"/>
    </source>
</evidence>
<keyword evidence="4 10" id="KW-0732">Signal</keyword>
<gene>
    <name evidence="12" type="ORF">ACFF45_14985</name>
</gene>
<keyword evidence="13" id="KW-1185">Reference proteome</keyword>
<evidence type="ECO:0000256" key="6">
    <source>
        <dbReference type="ARBA" id="ARBA00023087"/>
    </source>
</evidence>
<dbReference type="Pfam" id="PF03777">
    <property type="entry name" value="ChpA-C"/>
    <property type="match status" value="2"/>
</dbReference>
<dbReference type="EMBL" id="JBHMCY010000024">
    <property type="protein sequence ID" value="MFB9463976.1"/>
    <property type="molecule type" value="Genomic_DNA"/>
</dbReference>
<dbReference type="RefSeq" id="WP_381346498.1">
    <property type="nucleotide sequence ID" value="NZ_JBHMCY010000024.1"/>
</dbReference>
<keyword evidence="2" id="KW-0134">Cell wall</keyword>
<proteinExistence type="predicted"/>
<comment type="caution">
    <text evidence="12">The sequence shown here is derived from an EMBL/GenBank/DDBJ whole genome shotgun (WGS) entry which is preliminary data.</text>
</comment>
<dbReference type="InterPro" id="IPR005528">
    <property type="entry name" value="ChpA-H"/>
</dbReference>
<evidence type="ECO:0000256" key="2">
    <source>
        <dbReference type="ARBA" id="ARBA00022512"/>
    </source>
</evidence>
<feature type="compositionally biased region" description="Pro residues" evidence="8">
    <location>
        <begin position="158"/>
        <end position="192"/>
    </location>
</feature>
<evidence type="ECO:0000313" key="12">
    <source>
        <dbReference type="EMBL" id="MFB9463976.1"/>
    </source>
</evidence>
<evidence type="ECO:0000313" key="13">
    <source>
        <dbReference type="Proteomes" id="UP001589709"/>
    </source>
</evidence>
<keyword evidence="9" id="KW-0812">Transmembrane</keyword>
<accession>A0ABV5N103</accession>
<feature type="region of interest" description="Disordered" evidence="8">
    <location>
        <begin position="136"/>
        <end position="198"/>
    </location>
</feature>
<feature type="transmembrane region" description="Helical" evidence="9">
    <location>
        <begin position="202"/>
        <end position="221"/>
    </location>
</feature>
<keyword evidence="9" id="KW-1133">Transmembrane helix</keyword>
<keyword evidence="9" id="KW-0472">Membrane</keyword>
<evidence type="ECO:0000256" key="8">
    <source>
        <dbReference type="SAM" id="MobiDB-lite"/>
    </source>
</evidence>
<dbReference type="Proteomes" id="UP001589709">
    <property type="component" value="Unassembled WGS sequence"/>
</dbReference>
<feature type="domain" description="Chaplin" evidence="11">
    <location>
        <begin position="106"/>
        <end position="146"/>
    </location>
</feature>
<feature type="compositionally biased region" description="Low complexity" evidence="8">
    <location>
        <begin position="136"/>
        <end position="146"/>
    </location>
</feature>
<dbReference type="PROSITE" id="PS51884">
    <property type="entry name" value="CHAPLIN"/>
    <property type="match status" value="2"/>
</dbReference>
<feature type="compositionally biased region" description="Gly residues" evidence="8">
    <location>
        <begin position="80"/>
        <end position="105"/>
    </location>
</feature>
<keyword evidence="5" id="KW-0130">Cell adhesion</keyword>
<protein>
    <submittedName>
        <fullName evidence="12">Chaplin</fullName>
    </submittedName>
</protein>
<evidence type="ECO:0000256" key="9">
    <source>
        <dbReference type="SAM" id="Phobius"/>
    </source>
</evidence>
<organism evidence="12 13">
    <name type="scientific">Streptomyces cinereospinus</name>
    <dbReference type="NCBI Taxonomy" id="285561"/>
    <lineage>
        <taxon>Bacteria</taxon>
        <taxon>Bacillati</taxon>
        <taxon>Actinomycetota</taxon>
        <taxon>Actinomycetes</taxon>
        <taxon>Kitasatosporales</taxon>
        <taxon>Streptomycetaceae</taxon>
        <taxon>Streptomyces</taxon>
    </lineage>
</organism>
<evidence type="ECO:0000256" key="10">
    <source>
        <dbReference type="SAM" id="SignalP"/>
    </source>
</evidence>
<feature type="region of interest" description="Disordered" evidence="8">
    <location>
        <begin position="79"/>
        <end position="111"/>
    </location>
</feature>
<sequence length="230" mass="22121">MKRVTRNGLIAVAAASGAMAVTCPAYADSAADGAAAGSPGVISGNTVQLPVHVPVNVCGNTVNVVGLLDPAAGNRCANTGGAGHQGPGPGAATGGGAAAEGGGQDAPGVISGNGVQLPVRLPVNVSGNTVNVVGVGNGAAGNESVNIPGDRPVRPERPASPPPERPAPRPSAPPKARPVPAPVAPRAEPPAPTGLADTGADAVLPAVAGATAMVLGGAVLYRRHRPRAVR</sequence>
<evidence type="ECO:0000256" key="3">
    <source>
        <dbReference type="ARBA" id="ARBA00022525"/>
    </source>
</evidence>
<keyword evidence="6 7" id="KW-0034">Amyloid</keyword>
<name>A0ABV5N103_9ACTN</name>
<comment type="subcellular location">
    <subcellularLocation>
        <location evidence="1">Secreted</location>
        <location evidence="1">Cell wall</location>
    </subcellularLocation>
</comment>